<evidence type="ECO:0000313" key="2">
    <source>
        <dbReference type="Proteomes" id="UP000801492"/>
    </source>
</evidence>
<organism evidence="1 2">
    <name type="scientific">Ignelater luminosus</name>
    <name type="common">Cucubano</name>
    <name type="synonym">Pyrophorus luminosus</name>
    <dbReference type="NCBI Taxonomy" id="2038154"/>
    <lineage>
        <taxon>Eukaryota</taxon>
        <taxon>Metazoa</taxon>
        <taxon>Ecdysozoa</taxon>
        <taxon>Arthropoda</taxon>
        <taxon>Hexapoda</taxon>
        <taxon>Insecta</taxon>
        <taxon>Pterygota</taxon>
        <taxon>Neoptera</taxon>
        <taxon>Endopterygota</taxon>
        <taxon>Coleoptera</taxon>
        <taxon>Polyphaga</taxon>
        <taxon>Elateriformia</taxon>
        <taxon>Elateroidea</taxon>
        <taxon>Elateridae</taxon>
        <taxon>Agrypninae</taxon>
        <taxon>Pyrophorini</taxon>
        <taxon>Ignelater</taxon>
    </lineage>
</organism>
<evidence type="ECO:0008006" key="3">
    <source>
        <dbReference type="Google" id="ProtNLM"/>
    </source>
</evidence>
<protein>
    <recommendedName>
        <fullName evidence="3">HTH psq-type domain-containing protein</fullName>
    </recommendedName>
</protein>
<dbReference type="EMBL" id="VTPC01090650">
    <property type="protein sequence ID" value="KAF2882114.1"/>
    <property type="molecule type" value="Genomic_DNA"/>
</dbReference>
<evidence type="ECO:0000313" key="1">
    <source>
        <dbReference type="EMBL" id="KAF2882114.1"/>
    </source>
</evidence>
<name>A0A8K0C7R2_IGNLU</name>
<reference evidence="1" key="1">
    <citation type="submission" date="2019-08" db="EMBL/GenBank/DDBJ databases">
        <title>The genome of the North American firefly Photinus pyralis.</title>
        <authorList>
            <consortium name="Photinus pyralis genome working group"/>
            <person name="Fallon T.R."/>
            <person name="Sander Lower S.E."/>
            <person name="Weng J.-K."/>
        </authorList>
    </citation>
    <scope>NUCLEOTIDE SEQUENCE</scope>
    <source>
        <strain evidence="1">TRF0915ILg1</strain>
        <tissue evidence="1">Whole body</tissue>
    </source>
</reference>
<sequence length="140" mass="16265">MPFAFKKKNKRREIPKDIILRAIEKVSKRGKIKTTACKYDIPRFNLQRYLKQNGAVKDVSSQFISNQIFTNDEEKKMSEYLTTSAKLNYGLSKIQTRQLAFDYACAIQKKVPENWTKNKIASKGFLNRQPQLSPRKSIMG</sequence>
<proteinExistence type="predicted"/>
<dbReference type="Proteomes" id="UP000801492">
    <property type="component" value="Unassembled WGS sequence"/>
</dbReference>
<gene>
    <name evidence="1" type="ORF">ILUMI_24036</name>
</gene>
<keyword evidence="2" id="KW-1185">Reference proteome</keyword>
<comment type="caution">
    <text evidence="1">The sequence shown here is derived from an EMBL/GenBank/DDBJ whole genome shotgun (WGS) entry which is preliminary data.</text>
</comment>
<dbReference type="AlphaFoldDB" id="A0A8K0C7R2"/>
<accession>A0A8K0C7R2</accession>
<dbReference type="OrthoDB" id="4327074at2759"/>